<keyword evidence="3 5" id="KW-0378">Hydrolase</keyword>
<evidence type="ECO:0000313" key="7">
    <source>
        <dbReference type="EMBL" id="MBN4066935.1"/>
    </source>
</evidence>
<keyword evidence="2 5" id="KW-0645">Protease</keyword>
<dbReference type="Gene3D" id="3.30.750.44">
    <property type="match status" value="1"/>
</dbReference>
<dbReference type="NCBIfam" id="TIGR00225">
    <property type="entry name" value="prc"/>
    <property type="match status" value="1"/>
</dbReference>
<dbReference type="SMART" id="SM00228">
    <property type="entry name" value="PDZ"/>
    <property type="match status" value="1"/>
</dbReference>
<feature type="domain" description="PDZ" evidence="6">
    <location>
        <begin position="210"/>
        <end position="275"/>
    </location>
</feature>
<dbReference type="CDD" id="cd06782">
    <property type="entry name" value="cpPDZ_CPP-like"/>
    <property type="match status" value="1"/>
</dbReference>
<sequence>MEELFSFHVEKKEISPLLLERSLKIYINQFDPQKIYFLDGEVSSYLEPSSSLLQRMLKQYNDDQFDHYFLLNRAIEQAVLRSRQIRQAMVRDSAVLFVEATNIAGGFLKEEPHEGYALDVGDLQERMHQHLLGFINMQKKLLEVDAFNEEQRVGVLRLYEKRIYNLEESYFTASSPDKRSLFFLRILKSLAESLDAHSNFFSAEEAYSMRIQLEKGFYGVGLVLEEGIGGVVIVRIVEGGPANNSGLLKVNDRIISIDGQDVDEYPFDDVLESIRGEKGAPIFFEIMRKGEEESVTVEITRGEVILDDKRVDISHEEVDGGVIGKITLYSFYEGDDGVTSEIDMKEAIEKLKSEGELKGLVLDLRENVGGFLLQAVKVAGLFISNGIIVVSQYSDGDKYFLRDLDGHTYYDGPMLVLTSKTSASAAEIVAQVLQDYGVALVAGDERTFGKGSIQHQTVTNPEAPAFFKVTVGRYYTPSGASTQIEGVSSDIIVPSALYHEQIGEEYLDYPLSSDAIQPMYRDPLSDISFIGRPWYEKYYLPTIQTREFSYLQMLPVLRKRSIMRVADNDRYQQFLQEIKEGKYLPQNQEDEDLQMEEAVNIILDVIELQHYLKRPIAPPTLVRSN</sequence>
<dbReference type="PANTHER" id="PTHR32060">
    <property type="entry name" value="TAIL-SPECIFIC PROTEASE"/>
    <property type="match status" value="1"/>
</dbReference>
<dbReference type="InterPro" id="IPR001478">
    <property type="entry name" value="PDZ"/>
</dbReference>
<gene>
    <name evidence="7" type="ORF">JYU14_02510</name>
</gene>
<dbReference type="InterPro" id="IPR005151">
    <property type="entry name" value="Tail-specific_protease"/>
</dbReference>
<dbReference type="Pfam" id="PF03572">
    <property type="entry name" value="Peptidase_S41"/>
    <property type="match status" value="1"/>
</dbReference>
<dbReference type="InterPro" id="IPR040573">
    <property type="entry name" value="TSP_N"/>
</dbReference>
<keyword evidence="8" id="KW-1185">Reference proteome</keyword>
<dbReference type="InterPro" id="IPR036034">
    <property type="entry name" value="PDZ_sf"/>
</dbReference>
<reference evidence="7 8" key="1">
    <citation type="submission" date="2021-02" db="EMBL/GenBank/DDBJ databases">
        <title>Activity-based single-cell genomes from oceanic crustal fluid captures similar information to metagenomic and metatranscriptomic surveys with orders of magnitude less sampling.</title>
        <authorList>
            <person name="D'Angelo T.S."/>
            <person name="Orcutt B.N."/>
        </authorList>
    </citation>
    <scope>NUCLEOTIDE SEQUENCE [LARGE SCALE GENOMIC DNA]</scope>
    <source>
        <strain evidence="7">AH-315-G07</strain>
    </source>
</reference>
<name>A0ABS3ARG7_9BACT</name>
<dbReference type="PROSITE" id="PS50106">
    <property type="entry name" value="PDZ"/>
    <property type="match status" value="1"/>
</dbReference>
<dbReference type="Gene3D" id="2.30.42.10">
    <property type="match status" value="1"/>
</dbReference>
<dbReference type="Pfam" id="PF00595">
    <property type="entry name" value="PDZ"/>
    <property type="match status" value="1"/>
</dbReference>
<dbReference type="SMART" id="SM00245">
    <property type="entry name" value="TSPc"/>
    <property type="match status" value="1"/>
</dbReference>
<proteinExistence type="inferred from homology"/>
<protein>
    <submittedName>
        <fullName evidence="7">PDZ domain-containing protein</fullName>
    </submittedName>
</protein>
<evidence type="ECO:0000256" key="5">
    <source>
        <dbReference type="RuleBase" id="RU004404"/>
    </source>
</evidence>
<organism evidence="7 8">
    <name type="scientific">Simkania negevensis</name>
    <dbReference type="NCBI Taxonomy" id="83561"/>
    <lineage>
        <taxon>Bacteria</taxon>
        <taxon>Pseudomonadati</taxon>
        <taxon>Chlamydiota</taxon>
        <taxon>Chlamydiia</taxon>
        <taxon>Parachlamydiales</taxon>
        <taxon>Simkaniaceae</taxon>
        <taxon>Simkania</taxon>
    </lineage>
</organism>
<dbReference type="SUPFAM" id="SSF52096">
    <property type="entry name" value="ClpP/crotonase"/>
    <property type="match status" value="1"/>
</dbReference>
<evidence type="ECO:0000313" key="8">
    <source>
        <dbReference type="Proteomes" id="UP000722121"/>
    </source>
</evidence>
<comment type="caution">
    <text evidence="7">The sequence shown here is derived from an EMBL/GenBank/DDBJ whole genome shotgun (WGS) entry which is preliminary data.</text>
</comment>
<dbReference type="InterPro" id="IPR029045">
    <property type="entry name" value="ClpP/crotonase-like_dom_sf"/>
</dbReference>
<dbReference type="EMBL" id="JAFITR010000041">
    <property type="protein sequence ID" value="MBN4066935.1"/>
    <property type="molecule type" value="Genomic_DNA"/>
</dbReference>
<dbReference type="Pfam" id="PF17804">
    <property type="entry name" value="TSP_NTD"/>
    <property type="match status" value="1"/>
</dbReference>
<dbReference type="PANTHER" id="PTHR32060:SF30">
    <property type="entry name" value="CARBOXY-TERMINAL PROCESSING PROTEASE CTPA"/>
    <property type="match status" value="1"/>
</dbReference>
<dbReference type="InterPro" id="IPR004447">
    <property type="entry name" value="Peptidase_S41A"/>
</dbReference>
<accession>A0ABS3ARG7</accession>
<evidence type="ECO:0000256" key="2">
    <source>
        <dbReference type="ARBA" id="ARBA00022670"/>
    </source>
</evidence>
<evidence type="ECO:0000256" key="3">
    <source>
        <dbReference type="ARBA" id="ARBA00022801"/>
    </source>
</evidence>
<comment type="similarity">
    <text evidence="1 5">Belongs to the peptidase S41A family.</text>
</comment>
<dbReference type="SUPFAM" id="SSF50156">
    <property type="entry name" value="PDZ domain-like"/>
    <property type="match status" value="1"/>
</dbReference>
<evidence type="ECO:0000259" key="6">
    <source>
        <dbReference type="PROSITE" id="PS50106"/>
    </source>
</evidence>
<dbReference type="CDD" id="cd07560">
    <property type="entry name" value="Peptidase_S41_CPP"/>
    <property type="match status" value="1"/>
</dbReference>
<evidence type="ECO:0000256" key="4">
    <source>
        <dbReference type="ARBA" id="ARBA00022825"/>
    </source>
</evidence>
<dbReference type="Proteomes" id="UP000722121">
    <property type="component" value="Unassembled WGS sequence"/>
</dbReference>
<dbReference type="Gene3D" id="3.90.226.10">
    <property type="entry name" value="2-enoyl-CoA Hydratase, Chain A, domain 1"/>
    <property type="match status" value="1"/>
</dbReference>
<evidence type="ECO:0000256" key="1">
    <source>
        <dbReference type="ARBA" id="ARBA00009179"/>
    </source>
</evidence>
<keyword evidence="4 5" id="KW-0720">Serine protease</keyword>